<sequence>MFAMEPHDLLVISSWKDLQTKKNEPIPMWVKTSLDTAPIVVVRRAKTFANNIPVGVRGCKRRERFATYVSPQSVKILYRPSDLLQLGSEYLYLPQARVTFQKIQSLFDQKLNWGPAGSAGYEIASRQIIMNAESDFDIVIDPHKPLGIKEAQTLVEKMDFFPMYVDTQVKVSRGSFSLREWAKGKEVMLKSTNGPLLVNDPWSIG</sequence>
<protein>
    <submittedName>
        <fullName evidence="5">Malonate decarboxylase holo-ACP synthase</fullName>
    </submittedName>
</protein>
<evidence type="ECO:0000259" key="4">
    <source>
        <dbReference type="Pfam" id="PF20866"/>
    </source>
</evidence>
<feature type="domain" description="Phosphoribosyl-dephospho-CoA transferase MdcG N-terminal" evidence="4">
    <location>
        <begin position="6"/>
        <end position="78"/>
    </location>
</feature>
<dbReference type="KEGG" id="scib:HUG20_05205"/>
<organism evidence="5 6">
    <name type="scientific">Salicibibacter cibi</name>
    <dbReference type="NCBI Taxonomy" id="2743001"/>
    <lineage>
        <taxon>Bacteria</taxon>
        <taxon>Bacillati</taxon>
        <taxon>Bacillota</taxon>
        <taxon>Bacilli</taxon>
        <taxon>Bacillales</taxon>
        <taxon>Bacillaceae</taxon>
        <taxon>Salicibibacter</taxon>
    </lineage>
</organism>
<dbReference type="EMBL" id="CP054706">
    <property type="protein sequence ID" value="QQK79346.1"/>
    <property type="molecule type" value="Genomic_DNA"/>
</dbReference>
<evidence type="ECO:0000313" key="6">
    <source>
        <dbReference type="Proteomes" id="UP000595349"/>
    </source>
</evidence>
<name>A0A7T6ZAC9_9BACI</name>
<proteinExistence type="predicted"/>
<evidence type="ECO:0000256" key="1">
    <source>
        <dbReference type="ARBA" id="ARBA00022679"/>
    </source>
</evidence>
<gene>
    <name evidence="5" type="ORF">HUG20_05205</name>
</gene>
<dbReference type="Proteomes" id="UP000595349">
    <property type="component" value="Chromosome"/>
</dbReference>
<dbReference type="InterPro" id="IPR017557">
    <property type="entry name" value="Holo-ACP_synthase"/>
</dbReference>
<dbReference type="AlphaFoldDB" id="A0A7T6ZAC9"/>
<reference evidence="5 6" key="1">
    <citation type="submission" date="2020-06" db="EMBL/GenBank/DDBJ databases">
        <title>Genomic analysis of Salicibibacter sp. NKC21-4.</title>
        <authorList>
            <person name="Oh Y.J."/>
        </authorList>
    </citation>
    <scope>NUCLEOTIDE SEQUENCE [LARGE SCALE GENOMIC DNA]</scope>
    <source>
        <strain evidence="5 6">NKC21-4</strain>
    </source>
</reference>
<evidence type="ECO:0000313" key="5">
    <source>
        <dbReference type="EMBL" id="QQK79346.1"/>
    </source>
</evidence>
<keyword evidence="6" id="KW-1185">Reference proteome</keyword>
<dbReference type="InterPro" id="IPR048903">
    <property type="entry name" value="MdcG_N"/>
</dbReference>
<accession>A0A7T6ZAC9</accession>
<dbReference type="GO" id="GO:0016779">
    <property type="term" value="F:nucleotidyltransferase activity"/>
    <property type="evidence" value="ECO:0007669"/>
    <property type="project" value="UniProtKB-KW"/>
</dbReference>
<evidence type="ECO:0000256" key="2">
    <source>
        <dbReference type="ARBA" id="ARBA00022695"/>
    </source>
</evidence>
<dbReference type="InterPro" id="IPR049180">
    <property type="entry name" value="MdcG_C"/>
</dbReference>
<dbReference type="Pfam" id="PF10620">
    <property type="entry name" value="MdcG"/>
    <property type="match status" value="1"/>
</dbReference>
<dbReference type="Pfam" id="PF20866">
    <property type="entry name" value="MdcG_N"/>
    <property type="match status" value="1"/>
</dbReference>
<feature type="domain" description="Phosphoribosyl-dephospho-CoA transferase MdcG C-terminal" evidence="3">
    <location>
        <begin position="94"/>
        <end position="201"/>
    </location>
</feature>
<dbReference type="NCBIfam" id="NF002332">
    <property type="entry name" value="PRK01293.1"/>
    <property type="match status" value="1"/>
</dbReference>
<dbReference type="NCBIfam" id="TIGR03135">
    <property type="entry name" value="malonate_mdcG"/>
    <property type="match status" value="1"/>
</dbReference>
<keyword evidence="2" id="KW-0548">Nucleotidyltransferase</keyword>
<keyword evidence="1" id="KW-0808">Transferase</keyword>
<evidence type="ECO:0000259" key="3">
    <source>
        <dbReference type="Pfam" id="PF10620"/>
    </source>
</evidence>